<dbReference type="RefSeq" id="WP_186786283.1">
    <property type="nucleotide sequence ID" value="NZ_LAOQ01000003.1"/>
</dbReference>
<evidence type="ECO:0000313" key="2">
    <source>
        <dbReference type="Proteomes" id="UP000033736"/>
    </source>
</evidence>
<reference evidence="1 2" key="1">
    <citation type="submission" date="2015-01" db="EMBL/GenBank/DDBJ databases">
        <title>Genome Sequencing of Rickettsiales /home/snadendla/prok_pipe/test/illegal_ec_num.txt.</title>
        <authorList>
            <person name="Daugherty S.C."/>
            <person name="Su Q."/>
            <person name="Abolude K."/>
            <person name="Beier-Sexton M."/>
            <person name="Carlyon J.A."/>
            <person name="Carter R."/>
            <person name="Day N.P."/>
            <person name="Dumler S.J."/>
            <person name="Dyachenko V."/>
            <person name="Godinez A."/>
            <person name="Kurtti T.J."/>
            <person name="Lichay M."/>
            <person name="Mullins K.E."/>
            <person name="Ott S."/>
            <person name="Pappas-Brown V."/>
            <person name="Paris D.H."/>
            <person name="Patel P."/>
            <person name="Richards A.L."/>
            <person name="Sadzewicz L."/>
            <person name="Sears K."/>
            <person name="Seidman D."/>
            <person name="Sengamalay N."/>
            <person name="Stenos J."/>
            <person name="Tallon L.J."/>
            <person name="Vincent G."/>
            <person name="Fraser C.M."/>
            <person name="Munderloh U."/>
            <person name="Dunning-Hotopp J.C."/>
        </authorList>
    </citation>
    <scope>NUCLEOTIDE SEQUENCE [LARGE SCALE GENOMIC DNA]</scope>
    <source>
        <strain evidence="1 2">T170-B</strain>
    </source>
</reference>
<sequence length="49" mass="5838">MDSTENDIVDFTVEKENNEKVKTRNEQLKDRKIFNKPEIGRYYAVSICK</sequence>
<dbReference type="Proteomes" id="UP000033736">
    <property type="component" value="Unassembled WGS sequence"/>
</dbReference>
<name>A0A0F3RE61_9RICK</name>
<gene>
    <name evidence="1" type="ORF">RAT170B_0881</name>
</gene>
<organism evidence="1 2">
    <name type="scientific">Rickettsia argasii T170-B</name>
    <dbReference type="NCBI Taxonomy" id="1268837"/>
    <lineage>
        <taxon>Bacteria</taxon>
        <taxon>Pseudomonadati</taxon>
        <taxon>Pseudomonadota</taxon>
        <taxon>Alphaproteobacteria</taxon>
        <taxon>Rickettsiales</taxon>
        <taxon>Rickettsiaceae</taxon>
        <taxon>Rickettsieae</taxon>
        <taxon>Rickettsia</taxon>
        <taxon>spotted fever group</taxon>
    </lineage>
</organism>
<dbReference type="EMBL" id="LAOQ01000003">
    <property type="protein sequence ID" value="KJW04568.1"/>
    <property type="molecule type" value="Genomic_DNA"/>
</dbReference>
<comment type="caution">
    <text evidence="1">The sequence shown here is derived from an EMBL/GenBank/DDBJ whole genome shotgun (WGS) entry which is preliminary data.</text>
</comment>
<dbReference type="PATRIC" id="fig|1268837.3.peg.1063"/>
<keyword evidence="2" id="KW-1185">Reference proteome</keyword>
<evidence type="ECO:0000313" key="1">
    <source>
        <dbReference type="EMBL" id="KJW04568.1"/>
    </source>
</evidence>
<proteinExistence type="predicted"/>
<protein>
    <submittedName>
        <fullName evidence="1">Uncharacterized protein</fullName>
    </submittedName>
</protein>
<dbReference type="AlphaFoldDB" id="A0A0F3RE61"/>
<accession>A0A0F3RE61</accession>